<comment type="similarity">
    <text evidence="1">Belongs to the ParD antitoxin family.</text>
</comment>
<reference evidence="3 4" key="1">
    <citation type="submission" date="2020-01" db="EMBL/GenBank/DDBJ databases">
        <title>Leptobacterium flavescens.</title>
        <authorList>
            <person name="Wang G."/>
        </authorList>
    </citation>
    <scope>NUCLEOTIDE SEQUENCE [LARGE SCALE GENOMIC DNA]</scope>
    <source>
        <strain evidence="3 4">KCTC 22160</strain>
    </source>
</reference>
<dbReference type="EMBL" id="JAABOO010000001">
    <property type="protein sequence ID" value="NER13184.1"/>
    <property type="molecule type" value="Genomic_DNA"/>
</dbReference>
<sequence>MSTVRKSITFTEQQDNWIRIQVQKGDYTNDSEYIRDLVRRDQAQNKKLMDLNNAIEEGFNSGISDKSISDIRKEVKKTMKDNGEL</sequence>
<proteinExistence type="inferred from homology"/>
<evidence type="ECO:0000313" key="4">
    <source>
        <dbReference type="Proteomes" id="UP000468581"/>
    </source>
</evidence>
<evidence type="ECO:0000256" key="1">
    <source>
        <dbReference type="ARBA" id="ARBA00008580"/>
    </source>
</evidence>
<dbReference type="SUPFAM" id="SSF47598">
    <property type="entry name" value="Ribbon-helix-helix"/>
    <property type="match status" value="1"/>
</dbReference>
<comment type="caution">
    <text evidence="3">The sequence shown here is derived from an EMBL/GenBank/DDBJ whole genome shotgun (WGS) entry which is preliminary data.</text>
</comment>
<dbReference type="InterPro" id="IPR038296">
    <property type="entry name" value="ParD_sf"/>
</dbReference>
<dbReference type="Proteomes" id="UP000468581">
    <property type="component" value="Unassembled WGS sequence"/>
</dbReference>
<evidence type="ECO:0000313" key="3">
    <source>
        <dbReference type="EMBL" id="NER13184.1"/>
    </source>
</evidence>
<keyword evidence="2" id="KW-1277">Toxin-antitoxin system</keyword>
<dbReference type="InterPro" id="IPR022789">
    <property type="entry name" value="ParD"/>
</dbReference>
<protein>
    <submittedName>
        <fullName evidence="3">Type II toxin-antitoxin system ParD family antitoxin</fullName>
    </submittedName>
</protein>
<dbReference type="Gene3D" id="6.10.10.120">
    <property type="entry name" value="Antitoxin ParD1-like"/>
    <property type="match status" value="1"/>
</dbReference>
<dbReference type="NCBIfam" id="TIGR02606">
    <property type="entry name" value="antidote_CC2985"/>
    <property type="match status" value="1"/>
</dbReference>
<dbReference type="PANTHER" id="PTHR36582">
    <property type="entry name" value="ANTITOXIN PARD"/>
    <property type="match status" value="1"/>
</dbReference>
<dbReference type="PANTHER" id="PTHR36582:SF2">
    <property type="entry name" value="ANTITOXIN PARD"/>
    <property type="match status" value="1"/>
</dbReference>
<dbReference type="InterPro" id="IPR010985">
    <property type="entry name" value="Ribbon_hlx_hlx"/>
</dbReference>
<dbReference type="Pfam" id="PF03693">
    <property type="entry name" value="ParD_antitoxin"/>
    <property type="match status" value="1"/>
</dbReference>
<organism evidence="3 4">
    <name type="scientific">Leptobacterium flavescens</name>
    <dbReference type="NCBI Taxonomy" id="472055"/>
    <lineage>
        <taxon>Bacteria</taxon>
        <taxon>Pseudomonadati</taxon>
        <taxon>Bacteroidota</taxon>
        <taxon>Flavobacteriia</taxon>
        <taxon>Flavobacteriales</taxon>
        <taxon>Flavobacteriaceae</taxon>
        <taxon>Leptobacterium</taxon>
    </lineage>
</organism>
<name>A0A6P0UIY0_9FLAO</name>
<gene>
    <name evidence="3" type="ORF">GWK08_07020</name>
</gene>
<dbReference type="GO" id="GO:0006355">
    <property type="term" value="P:regulation of DNA-templated transcription"/>
    <property type="evidence" value="ECO:0007669"/>
    <property type="project" value="InterPro"/>
</dbReference>
<evidence type="ECO:0000256" key="2">
    <source>
        <dbReference type="ARBA" id="ARBA00022649"/>
    </source>
</evidence>
<dbReference type="AlphaFoldDB" id="A0A6P0UIY0"/>
<keyword evidence="4" id="KW-1185">Reference proteome</keyword>
<dbReference type="RefSeq" id="WP_163606180.1">
    <property type="nucleotide sequence ID" value="NZ_JAABOO010000001.1"/>
</dbReference>
<accession>A0A6P0UIY0</accession>